<reference evidence="2 3" key="1">
    <citation type="submission" date="2019-11" db="EMBL/GenBank/DDBJ databases">
        <title>Comparison of genomes from free-living endosymbiotic cyanobacteria isolated from Azolla.</title>
        <authorList>
            <person name="Thiel T."/>
            <person name="Pratte B."/>
        </authorList>
    </citation>
    <scope>NUCLEOTIDE SEQUENCE [LARGE SCALE GENOMIC DNA]</scope>
    <source>
        <strain evidence="2 3">N2B</strain>
    </source>
</reference>
<proteinExistence type="predicted"/>
<keyword evidence="1" id="KW-1133">Transmembrane helix</keyword>
<dbReference type="EMBL" id="JACKZP010000073">
    <property type="protein sequence ID" value="MBC1303728.1"/>
    <property type="molecule type" value="Genomic_DNA"/>
</dbReference>
<name>A0ABR6SBX0_ANAVA</name>
<comment type="caution">
    <text evidence="2">The sequence shown here is derived from an EMBL/GenBank/DDBJ whole genome shotgun (WGS) entry which is preliminary data.</text>
</comment>
<organism evidence="2 3">
    <name type="scientific">Trichormus variabilis N2B</name>
    <dbReference type="NCBI Taxonomy" id="2681315"/>
    <lineage>
        <taxon>Bacteria</taxon>
        <taxon>Bacillati</taxon>
        <taxon>Cyanobacteriota</taxon>
        <taxon>Cyanophyceae</taxon>
        <taxon>Nostocales</taxon>
        <taxon>Nostocaceae</taxon>
        <taxon>Trichormus</taxon>
    </lineage>
</organism>
<evidence type="ECO:0000313" key="3">
    <source>
        <dbReference type="Proteomes" id="UP000570851"/>
    </source>
</evidence>
<keyword evidence="1" id="KW-0472">Membrane</keyword>
<keyword evidence="3" id="KW-1185">Reference proteome</keyword>
<sequence>MFQVFNSHGCIPFGSGGEEWLPVPDAINMTNYLELVKADIPSNRGATGWLCSGGLMVVVVVVPLGVGGR</sequence>
<feature type="transmembrane region" description="Helical" evidence="1">
    <location>
        <begin position="46"/>
        <end position="66"/>
    </location>
</feature>
<dbReference type="Proteomes" id="UP000570851">
    <property type="component" value="Unassembled WGS sequence"/>
</dbReference>
<keyword evidence="1" id="KW-0812">Transmembrane</keyword>
<evidence type="ECO:0000313" key="2">
    <source>
        <dbReference type="EMBL" id="MBC1303728.1"/>
    </source>
</evidence>
<protein>
    <submittedName>
        <fullName evidence="2">Uncharacterized protein</fullName>
    </submittedName>
</protein>
<evidence type="ECO:0000256" key="1">
    <source>
        <dbReference type="SAM" id="Phobius"/>
    </source>
</evidence>
<gene>
    <name evidence="2" type="ORF">GNE12_17620</name>
</gene>
<accession>A0ABR6SBX0</accession>